<feature type="transmembrane region" description="Helical" evidence="8">
    <location>
        <begin position="134"/>
        <end position="159"/>
    </location>
</feature>
<sequence length="167" mass="19099">MNELDDFAVPVRLRTIVISFVLALLLDLMPFPFEMFFWLPEWTALTLLYWSLHRPQWSGMGVAFVLGLLVDVGTAASLGLHALSYTVMVFFVLRYRRQIMLYGYAMQIFAVLAALLCNQTVLVAARLFLNHQIITWHSLLAPVSGALVWPLFSQILMMFSASSRRIR</sequence>
<evidence type="ECO:0000256" key="2">
    <source>
        <dbReference type="ARBA" id="ARBA00007776"/>
    </source>
</evidence>
<protein>
    <submittedName>
        <fullName evidence="9">Rod shape-determining protein MreD</fullName>
    </submittedName>
</protein>
<dbReference type="Pfam" id="PF04093">
    <property type="entry name" value="MreD"/>
    <property type="match status" value="1"/>
</dbReference>
<organism evidence="9 10">
    <name type="scientific">Neisseria animalis</name>
    <dbReference type="NCBI Taxonomy" id="492"/>
    <lineage>
        <taxon>Bacteria</taxon>
        <taxon>Pseudomonadati</taxon>
        <taxon>Pseudomonadota</taxon>
        <taxon>Betaproteobacteria</taxon>
        <taxon>Neisseriales</taxon>
        <taxon>Neisseriaceae</taxon>
        <taxon>Neisseria</taxon>
    </lineage>
</organism>
<evidence type="ECO:0000256" key="7">
    <source>
        <dbReference type="ARBA" id="ARBA00023136"/>
    </source>
</evidence>
<dbReference type="NCBIfam" id="TIGR03426">
    <property type="entry name" value="shape_MreD"/>
    <property type="match status" value="1"/>
</dbReference>
<accession>A0A5P3MRW4</accession>
<dbReference type="AlphaFoldDB" id="A0A5P3MRW4"/>
<dbReference type="GO" id="GO:0005886">
    <property type="term" value="C:plasma membrane"/>
    <property type="evidence" value="ECO:0007669"/>
    <property type="project" value="UniProtKB-SubCell"/>
</dbReference>
<evidence type="ECO:0000256" key="3">
    <source>
        <dbReference type="ARBA" id="ARBA00022475"/>
    </source>
</evidence>
<comment type="subcellular location">
    <subcellularLocation>
        <location evidence="1">Cell membrane</location>
        <topology evidence="1">Multi-pass membrane protein</topology>
    </subcellularLocation>
</comment>
<feature type="transmembrane region" description="Helical" evidence="8">
    <location>
        <begin position="104"/>
        <end position="128"/>
    </location>
</feature>
<dbReference type="RefSeq" id="WP_123796128.1">
    <property type="nucleotide sequence ID" value="NZ_CP031699.1"/>
</dbReference>
<evidence type="ECO:0000313" key="10">
    <source>
        <dbReference type="Proteomes" id="UP000325536"/>
    </source>
</evidence>
<dbReference type="PIRSF" id="PIRSF018472">
    <property type="entry name" value="MreD_proteobac"/>
    <property type="match status" value="1"/>
</dbReference>
<reference evidence="9 10" key="1">
    <citation type="submission" date="2018-08" db="EMBL/GenBank/DDBJ databases">
        <title>Neisseria animalis ATCC 49930 complete genome.</title>
        <authorList>
            <person name="Veseli I.A."/>
            <person name="Mascarenhas dos Santos A.C."/>
            <person name="Buttler R."/>
            <person name="Pombert J.-F."/>
        </authorList>
    </citation>
    <scope>NUCLEOTIDE SEQUENCE [LARGE SCALE GENOMIC DNA]</scope>
    <source>
        <strain evidence="9 10">ATCC 49930</strain>
    </source>
</reference>
<proteinExistence type="inferred from homology"/>
<dbReference type="PANTHER" id="PTHR37484:SF1">
    <property type="entry name" value="ROD SHAPE-DETERMINING PROTEIN MRED"/>
    <property type="match status" value="1"/>
</dbReference>
<keyword evidence="6 8" id="KW-1133">Transmembrane helix</keyword>
<evidence type="ECO:0000256" key="6">
    <source>
        <dbReference type="ARBA" id="ARBA00022989"/>
    </source>
</evidence>
<keyword evidence="3" id="KW-1003">Cell membrane</keyword>
<keyword evidence="10" id="KW-1185">Reference proteome</keyword>
<evidence type="ECO:0000313" key="9">
    <source>
        <dbReference type="EMBL" id="QEY24347.1"/>
    </source>
</evidence>
<keyword evidence="7 8" id="KW-0472">Membrane</keyword>
<dbReference type="OrthoDB" id="5297408at2"/>
<gene>
    <name evidence="9" type="primary">mreD</name>
    <name evidence="9" type="ORF">D0T90_07505</name>
</gene>
<evidence type="ECO:0000256" key="8">
    <source>
        <dbReference type="SAM" id="Phobius"/>
    </source>
</evidence>
<dbReference type="GO" id="GO:0008360">
    <property type="term" value="P:regulation of cell shape"/>
    <property type="evidence" value="ECO:0007669"/>
    <property type="project" value="UniProtKB-KW"/>
</dbReference>
<dbReference type="PANTHER" id="PTHR37484">
    <property type="entry name" value="ROD SHAPE-DETERMINING PROTEIN MRED"/>
    <property type="match status" value="1"/>
</dbReference>
<evidence type="ECO:0000256" key="4">
    <source>
        <dbReference type="ARBA" id="ARBA00022692"/>
    </source>
</evidence>
<dbReference type="KEGG" id="naq:D0T90_07505"/>
<dbReference type="EMBL" id="CP031699">
    <property type="protein sequence ID" value="QEY24347.1"/>
    <property type="molecule type" value="Genomic_DNA"/>
</dbReference>
<evidence type="ECO:0000256" key="5">
    <source>
        <dbReference type="ARBA" id="ARBA00022960"/>
    </source>
</evidence>
<feature type="transmembrane region" description="Helical" evidence="8">
    <location>
        <begin position="16"/>
        <end position="39"/>
    </location>
</feature>
<dbReference type="InterPro" id="IPR007227">
    <property type="entry name" value="Cell_shape_determining_MreD"/>
</dbReference>
<feature type="transmembrane region" description="Helical" evidence="8">
    <location>
        <begin position="59"/>
        <end position="92"/>
    </location>
</feature>
<comment type="similarity">
    <text evidence="2">Belongs to the MreD family.</text>
</comment>
<evidence type="ECO:0000256" key="1">
    <source>
        <dbReference type="ARBA" id="ARBA00004651"/>
    </source>
</evidence>
<dbReference type="InterPro" id="IPR026034">
    <property type="entry name" value="MreD_proteobac"/>
</dbReference>
<keyword evidence="4 8" id="KW-0812">Transmembrane</keyword>
<name>A0A5P3MRW4_NEIAN</name>
<dbReference type="Proteomes" id="UP000325536">
    <property type="component" value="Chromosome"/>
</dbReference>
<keyword evidence="5" id="KW-0133">Cell shape</keyword>